<dbReference type="InterPro" id="IPR029052">
    <property type="entry name" value="Metallo-depent_PP-like"/>
</dbReference>
<gene>
    <name evidence="2" type="ORF">Lalb_Chr12g0198561</name>
</gene>
<sequence length="348" mass="38785">MPMLSAYVHAPLMFYFLPRWKRNLSRSSMAASSVRIAIVGDIHDCWNLEEDSRALDFLKPDLVLFTGDFGDENVEVVQSVANLEFAKAVILGNHDSWFTKQFSGREKDKVQLQLECLGKEHVAYKRLDFPMIKVSVVGGRPFSSGGKPLSRRRLLSARYGIKDMDESAKRIQKAALGTPEDHFLILLAHNGPTGLGSDLSDICGKDWEFVGDGDHGDPDLEQAISLLKENNQVSIPLVVFGHMHKELAFGNGFRKMIVVGADNTLYLNGAVVPRVKRLVADDNRNFDDKSVLSPPVTKSTTRAFTLVEISEGRVAKIAESWVSVEEDRTTLEKEHILFEGSLYSHPPC</sequence>
<comment type="caution">
    <text evidence="2">The sequence shown here is derived from an EMBL/GenBank/DDBJ whole genome shotgun (WGS) entry which is preliminary data.</text>
</comment>
<organism evidence="2 3">
    <name type="scientific">Lupinus albus</name>
    <name type="common">White lupine</name>
    <name type="synonym">Lupinus termis</name>
    <dbReference type="NCBI Taxonomy" id="3870"/>
    <lineage>
        <taxon>Eukaryota</taxon>
        <taxon>Viridiplantae</taxon>
        <taxon>Streptophyta</taxon>
        <taxon>Embryophyta</taxon>
        <taxon>Tracheophyta</taxon>
        <taxon>Spermatophyta</taxon>
        <taxon>Magnoliopsida</taxon>
        <taxon>eudicotyledons</taxon>
        <taxon>Gunneridae</taxon>
        <taxon>Pentapetalae</taxon>
        <taxon>rosids</taxon>
        <taxon>fabids</taxon>
        <taxon>Fabales</taxon>
        <taxon>Fabaceae</taxon>
        <taxon>Papilionoideae</taxon>
        <taxon>50 kb inversion clade</taxon>
        <taxon>genistoids sensu lato</taxon>
        <taxon>core genistoids</taxon>
        <taxon>Genisteae</taxon>
        <taxon>Lupinus</taxon>
    </lineage>
</organism>
<dbReference type="PANTHER" id="PTHR35769">
    <property type="entry name" value="CALCINEURIN-LIKE METALLO-PHOSPHOESTERASE SUPERFAMILY PROTEIN"/>
    <property type="match status" value="1"/>
</dbReference>
<evidence type="ECO:0000259" key="1">
    <source>
        <dbReference type="Pfam" id="PF00149"/>
    </source>
</evidence>
<keyword evidence="3" id="KW-1185">Reference proteome</keyword>
<protein>
    <recommendedName>
        <fullName evidence="1">Calcineurin-like phosphoesterase domain-containing protein</fullName>
    </recommendedName>
</protein>
<dbReference type="EMBL" id="WOCE01000012">
    <property type="protein sequence ID" value="KAE9602341.1"/>
    <property type="molecule type" value="Genomic_DNA"/>
</dbReference>
<dbReference type="InterPro" id="IPR004843">
    <property type="entry name" value="Calcineurin-like_PHP"/>
</dbReference>
<dbReference type="SUPFAM" id="SSF56300">
    <property type="entry name" value="Metallo-dependent phosphatases"/>
    <property type="match status" value="1"/>
</dbReference>
<dbReference type="OrthoDB" id="3664at2759"/>
<dbReference type="InterPro" id="IPR027629">
    <property type="entry name" value="DevT-like"/>
</dbReference>
<reference evidence="3" key="1">
    <citation type="journal article" date="2020" name="Nat. Commun.">
        <title>Genome sequence of the cluster root forming white lupin.</title>
        <authorList>
            <person name="Hufnagel B."/>
            <person name="Marques A."/>
            <person name="Soriano A."/>
            <person name="Marques L."/>
            <person name="Divol F."/>
            <person name="Doumas P."/>
            <person name="Sallet E."/>
            <person name="Mancinotti D."/>
            <person name="Carrere S."/>
            <person name="Marande W."/>
            <person name="Arribat S."/>
            <person name="Keller J."/>
            <person name="Huneau C."/>
            <person name="Blein T."/>
            <person name="Aime D."/>
            <person name="Laguerre M."/>
            <person name="Taylor J."/>
            <person name="Schubert V."/>
            <person name="Nelson M."/>
            <person name="Geu-Flores F."/>
            <person name="Crespi M."/>
            <person name="Gallardo-Guerrero K."/>
            <person name="Delaux P.-M."/>
            <person name="Salse J."/>
            <person name="Berges H."/>
            <person name="Guyot R."/>
            <person name="Gouzy J."/>
            <person name="Peret B."/>
        </authorList>
    </citation>
    <scope>NUCLEOTIDE SEQUENCE [LARGE SCALE GENOMIC DNA]</scope>
    <source>
        <strain evidence="3">cv. Amiga</strain>
    </source>
</reference>
<evidence type="ECO:0000313" key="3">
    <source>
        <dbReference type="Proteomes" id="UP000447434"/>
    </source>
</evidence>
<dbReference type="CDD" id="cd07397">
    <property type="entry name" value="MPP_NostocDevT-like"/>
    <property type="match status" value="1"/>
</dbReference>
<dbReference type="PANTHER" id="PTHR35769:SF2">
    <property type="entry name" value="CALCINEURIN-LIKE METALLO-PHOSPHOESTERASE SUPERFAMILY PROTEIN"/>
    <property type="match status" value="1"/>
</dbReference>
<accession>A0A6A4PL95</accession>
<dbReference type="Gene3D" id="3.60.21.10">
    <property type="match status" value="1"/>
</dbReference>
<evidence type="ECO:0000313" key="2">
    <source>
        <dbReference type="EMBL" id="KAE9602341.1"/>
    </source>
</evidence>
<dbReference type="NCBIfam" id="TIGR04168">
    <property type="entry name" value="TIGR04168 family protein"/>
    <property type="match status" value="1"/>
</dbReference>
<dbReference type="Pfam" id="PF00149">
    <property type="entry name" value="Metallophos"/>
    <property type="match status" value="1"/>
</dbReference>
<feature type="domain" description="Calcineurin-like phosphoesterase" evidence="1">
    <location>
        <begin position="35"/>
        <end position="245"/>
    </location>
</feature>
<name>A0A6A4PL95_LUPAL</name>
<proteinExistence type="predicted"/>
<dbReference type="AlphaFoldDB" id="A0A6A4PL95"/>
<dbReference type="GO" id="GO:0016787">
    <property type="term" value="F:hydrolase activity"/>
    <property type="evidence" value="ECO:0007669"/>
    <property type="project" value="InterPro"/>
</dbReference>
<dbReference type="Proteomes" id="UP000447434">
    <property type="component" value="Chromosome 12"/>
</dbReference>